<dbReference type="FunFam" id="3.40.50.720:FF:000042">
    <property type="entry name" value="Trk system potassium transporter TrkA"/>
    <property type="match status" value="1"/>
</dbReference>
<protein>
    <recommendedName>
        <fullName evidence="1">Trk system potassium uptake protein TrkA</fullName>
    </recommendedName>
</protein>
<dbReference type="NCBIfam" id="NF007031">
    <property type="entry name" value="PRK09496.1-2"/>
    <property type="match status" value="1"/>
</dbReference>
<dbReference type="PRINTS" id="PR00335">
    <property type="entry name" value="KUPTAKETRKA"/>
</dbReference>
<dbReference type="InterPro" id="IPR036291">
    <property type="entry name" value="NAD(P)-bd_dom_sf"/>
</dbReference>
<dbReference type="Pfam" id="PF02080">
    <property type="entry name" value="TrkA_C"/>
    <property type="match status" value="2"/>
</dbReference>
<evidence type="ECO:0000259" key="7">
    <source>
        <dbReference type="PROSITE" id="PS51201"/>
    </source>
</evidence>
<gene>
    <name evidence="9" type="ORF">C7389_1314</name>
</gene>
<feature type="domain" description="RCK C-terminal" evidence="8">
    <location>
        <begin position="149"/>
        <end position="233"/>
    </location>
</feature>
<dbReference type="GO" id="GO:0005886">
    <property type="term" value="C:plasma membrane"/>
    <property type="evidence" value="ECO:0007669"/>
    <property type="project" value="InterPro"/>
</dbReference>
<dbReference type="GO" id="GO:0015079">
    <property type="term" value="F:potassium ion transmembrane transporter activity"/>
    <property type="evidence" value="ECO:0007669"/>
    <property type="project" value="InterPro"/>
</dbReference>
<organism evidence="9 10">
    <name type="scientific">Azoarcus indigens</name>
    <dbReference type="NCBI Taxonomy" id="29545"/>
    <lineage>
        <taxon>Bacteria</taxon>
        <taxon>Pseudomonadati</taxon>
        <taxon>Pseudomonadota</taxon>
        <taxon>Betaproteobacteria</taxon>
        <taxon>Rhodocyclales</taxon>
        <taxon>Zoogloeaceae</taxon>
        <taxon>Azoarcus</taxon>
    </lineage>
</organism>
<dbReference type="PANTHER" id="PTHR43833">
    <property type="entry name" value="POTASSIUM CHANNEL PROTEIN 2-RELATED-RELATED"/>
    <property type="match status" value="1"/>
</dbReference>
<evidence type="ECO:0000256" key="4">
    <source>
        <dbReference type="ARBA" id="ARBA00022958"/>
    </source>
</evidence>
<evidence type="ECO:0000256" key="1">
    <source>
        <dbReference type="ARBA" id="ARBA00017378"/>
    </source>
</evidence>
<dbReference type="PROSITE" id="PS51202">
    <property type="entry name" value="RCK_C"/>
    <property type="match status" value="2"/>
</dbReference>
<evidence type="ECO:0000313" key="10">
    <source>
        <dbReference type="Proteomes" id="UP000295129"/>
    </source>
</evidence>
<keyword evidence="6" id="KW-0406">Ion transport</keyword>
<feature type="domain" description="RCK N-terminal" evidence="7">
    <location>
        <begin position="238"/>
        <end position="354"/>
    </location>
</feature>
<evidence type="ECO:0000256" key="2">
    <source>
        <dbReference type="ARBA" id="ARBA00022448"/>
    </source>
</evidence>
<evidence type="ECO:0000256" key="6">
    <source>
        <dbReference type="ARBA" id="ARBA00023065"/>
    </source>
</evidence>
<evidence type="ECO:0000256" key="5">
    <source>
        <dbReference type="ARBA" id="ARBA00023027"/>
    </source>
</evidence>
<dbReference type="SUPFAM" id="SSF116726">
    <property type="entry name" value="TrkA C-terminal domain-like"/>
    <property type="match status" value="2"/>
</dbReference>
<dbReference type="AlphaFoldDB" id="A0A4R6DKT0"/>
<dbReference type="NCBIfam" id="NF007032">
    <property type="entry name" value="PRK09496.1-4"/>
    <property type="match status" value="1"/>
</dbReference>
<evidence type="ECO:0000313" key="9">
    <source>
        <dbReference type="EMBL" id="TDN45034.1"/>
    </source>
</evidence>
<dbReference type="Pfam" id="PF02254">
    <property type="entry name" value="TrkA_N"/>
    <property type="match status" value="2"/>
</dbReference>
<dbReference type="Gene3D" id="3.30.70.1450">
    <property type="entry name" value="Regulator of K+ conductance, C-terminal domain"/>
    <property type="match status" value="2"/>
</dbReference>
<dbReference type="InterPro" id="IPR006037">
    <property type="entry name" value="RCK_C"/>
</dbReference>
<name>A0A4R6DKT0_9RHOO</name>
<keyword evidence="3" id="KW-0633">Potassium transport</keyword>
<dbReference type="NCBIfam" id="NF007039">
    <property type="entry name" value="PRK09496.3-2"/>
    <property type="match status" value="1"/>
</dbReference>
<dbReference type="FunFam" id="3.30.70.1450:FF:000001">
    <property type="entry name" value="Trk system potassium transporter TrkA"/>
    <property type="match status" value="1"/>
</dbReference>
<dbReference type="InterPro" id="IPR006036">
    <property type="entry name" value="K_uptake_TrkA"/>
</dbReference>
<dbReference type="SUPFAM" id="SSF51735">
    <property type="entry name" value="NAD(P)-binding Rossmann-fold domains"/>
    <property type="match status" value="2"/>
</dbReference>
<feature type="domain" description="RCK C-terminal" evidence="8">
    <location>
        <begin position="374"/>
        <end position="469"/>
    </location>
</feature>
<dbReference type="EMBL" id="SNVV01000031">
    <property type="protein sequence ID" value="TDN45034.1"/>
    <property type="molecule type" value="Genomic_DNA"/>
</dbReference>
<dbReference type="InterPro" id="IPR003148">
    <property type="entry name" value="RCK_N"/>
</dbReference>
<sequence>MRLGHRPVKIIILGAGQVGASVAENLVSEENDITLVDTNPDQLANLRERLEVRTVFGNAASPSVLREAGADDADLLIAVTQSDQTNLCACRIARTLFNLPTRIARLRSTDYVDHPELLNDENFAVDFSICPEQIVTDYIKRLIAFPEALQVLDFADGVVSLIGVRAFEGGPLVGHPLKALRFHLPNVEVRIAAIYRNGEPILPEGDTVIVPGDEVFCLAATVHIRQVMRELRRTDRPMRRVLIAGGGNIGCRLARSIEQDYIVKILEVDARRAESLASQLPKTLVLRGDTTDEKLLENEGIDEMDLFVALTNDDEDNIMSASLAKRMGARRTLALINRKSYVDLVQGGPIDIAISPAHTSIGSLLAHVRRGDVVAVHSLRRGAAEALEIIAHGNSRDSKVVGRRIEEIPLPKGASIGALVRDEKRGDGKVIRRAVIIPHHDTLVEQGDHVIIFCTHKQLVRKVEKLFQVGFTFL</sequence>
<keyword evidence="2" id="KW-0813">Transport</keyword>
<proteinExistence type="predicted"/>
<keyword evidence="4" id="KW-0630">Potassium</keyword>
<keyword evidence="10" id="KW-1185">Reference proteome</keyword>
<dbReference type="InterPro" id="IPR050721">
    <property type="entry name" value="Trk_Ktr_HKT_K-transport"/>
</dbReference>
<dbReference type="InterPro" id="IPR036721">
    <property type="entry name" value="RCK_C_sf"/>
</dbReference>
<evidence type="ECO:0000259" key="8">
    <source>
        <dbReference type="PROSITE" id="PS51202"/>
    </source>
</evidence>
<dbReference type="PROSITE" id="PS51201">
    <property type="entry name" value="RCK_N"/>
    <property type="match status" value="2"/>
</dbReference>
<dbReference type="PANTHER" id="PTHR43833:SF5">
    <property type="entry name" value="TRK SYSTEM POTASSIUM UPTAKE PROTEIN TRKA"/>
    <property type="match status" value="1"/>
</dbReference>
<keyword evidence="5" id="KW-0520">NAD</keyword>
<evidence type="ECO:0000256" key="3">
    <source>
        <dbReference type="ARBA" id="ARBA00022538"/>
    </source>
</evidence>
<reference evidence="9 10" key="1">
    <citation type="submission" date="2019-03" db="EMBL/GenBank/DDBJ databases">
        <title>Genomic Encyclopedia of Type Strains, Phase IV (KMG-IV): sequencing the most valuable type-strain genomes for metagenomic binning, comparative biology and taxonomic classification.</title>
        <authorList>
            <person name="Goeker M."/>
        </authorList>
    </citation>
    <scope>NUCLEOTIDE SEQUENCE [LARGE SCALE GENOMIC DNA]</scope>
    <source>
        <strain evidence="9 10">DSM 12121</strain>
    </source>
</reference>
<accession>A0A4R6DKT0</accession>
<comment type="caution">
    <text evidence="9">The sequence shown here is derived from an EMBL/GenBank/DDBJ whole genome shotgun (WGS) entry which is preliminary data.</text>
</comment>
<feature type="domain" description="RCK N-terminal" evidence="7">
    <location>
        <begin position="7"/>
        <end position="129"/>
    </location>
</feature>
<dbReference type="NCBIfam" id="NF007030">
    <property type="entry name" value="PRK09496.1-1"/>
    <property type="match status" value="1"/>
</dbReference>
<dbReference type="Proteomes" id="UP000295129">
    <property type="component" value="Unassembled WGS sequence"/>
</dbReference>
<dbReference type="Gene3D" id="3.40.50.720">
    <property type="entry name" value="NAD(P)-binding Rossmann-like Domain"/>
    <property type="match status" value="2"/>
</dbReference>